<dbReference type="FunFam" id="3.40.30.10:FF:000005">
    <property type="entry name" value="Glutaredoxin 5"/>
    <property type="match status" value="1"/>
</dbReference>
<feature type="region of interest" description="Disordered" evidence="8">
    <location>
        <begin position="39"/>
        <end position="62"/>
    </location>
</feature>
<dbReference type="STRING" id="4555.K3XIQ8"/>
<dbReference type="PROSITE" id="PS51354">
    <property type="entry name" value="GLUTAREDOXIN_2"/>
    <property type="match status" value="1"/>
</dbReference>
<dbReference type="InParanoid" id="K3XIQ8"/>
<feature type="compositionally biased region" description="Basic residues" evidence="8">
    <location>
        <begin position="46"/>
        <end position="62"/>
    </location>
</feature>
<dbReference type="eggNOG" id="KOG0911">
    <property type="taxonomic scope" value="Eukaryota"/>
</dbReference>
<keyword evidence="4" id="KW-0479">Metal-binding</keyword>
<dbReference type="CDD" id="cd03028">
    <property type="entry name" value="GRX_PICOT_like"/>
    <property type="match status" value="1"/>
</dbReference>
<evidence type="ECO:0000313" key="10">
    <source>
        <dbReference type="EnsemblPlants" id="KQL04633"/>
    </source>
</evidence>
<dbReference type="PANTHER" id="PTHR10293">
    <property type="entry name" value="GLUTAREDOXIN FAMILY MEMBER"/>
    <property type="match status" value="1"/>
</dbReference>
<keyword evidence="7" id="KW-0676">Redox-active center</keyword>
<evidence type="ECO:0000256" key="7">
    <source>
        <dbReference type="ARBA" id="ARBA00023284"/>
    </source>
</evidence>
<reference evidence="10" key="2">
    <citation type="submission" date="2018-08" db="UniProtKB">
        <authorList>
            <consortium name="EnsemblPlants"/>
        </authorList>
    </citation>
    <scope>IDENTIFICATION</scope>
    <source>
        <strain evidence="10">Yugu1</strain>
    </source>
</reference>
<keyword evidence="11" id="KW-1185">Reference proteome</keyword>
<dbReference type="AlphaFoldDB" id="K3XIQ8"/>
<evidence type="ECO:0000256" key="8">
    <source>
        <dbReference type="SAM" id="MobiDB-lite"/>
    </source>
</evidence>
<name>K3XIQ8_SETIT</name>
<dbReference type="Pfam" id="PF00462">
    <property type="entry name" value="Glutaredoxin"/>
    <property type="match status" value="1"/>
</dbReference>
<dbReference type="Gramene" id="KQL04633">
    <property type="protein sequence ID" value="KQL04633"/>
    <property type="gene ID" value="SETIT_001781mg"/>
</dbReference>
<dbReference type="SUPFAM" id="SSF52833">
    <property type="entry name" value="Thioredoxin-like"/>
    <property type="match status" value="1"/>
</dbReference>
<feature type="domain" description="Glutaredoxin" evidence="9">
    <location>
        <begin position="296"/>
        <end position="360"/>
    </location>
</feature>
<dbReference type="GO" id="GO:0051537">
    <property type="term" value="F:2 iron, 2 sulfur cluster binding"/>
    <property type="evidence" value="ECO:0007669"/>
    <property type="project" value="UniProtKB-KW"/>
</dbReference>
<evidence type="ECO:0000256" key="3">
    <source>
        <dbReference type="ARBA" id="ARBA00022714"/>
    </source>
</evidence>
<evidence type="ECO:0000256" key="6">
    <source>
        <dbReference type="ARBA" id="ARBA00023014"/>
    </source>
</evidence>
<comment type="function">
    <text evidence="1">May only reduce GSH-thiol disulfides, but not protein disulfides.</text>
</comment>
<reference evidence="11" key="1">
    <citation type="journal article" date="2012" name="Nat. Biotechnol.">
        <title>Reference genome sequence of the model plant Setaria.</title>
        <authorList>
            <person name="Bennetzen J.L."/>
            <person name="Schmutz J."/>
            <person name="Wang H."/>
            <person name="Percifield R."/>
            <person name="Hawkins J."/>
            <person name="Pontaroli A.C."/>
            <person name="Estep M."/>
            <person name="Feng L."/>
            <person name="Vaughn J.N."/>
            <person name="Grimwood J."/>
            <person name="Jenkins J."/>
            <person name="Barry K."/>
            <person name="Lindquist E."/>
            <person name="Hellsten U."/>
            <person name="Deshpande S."/>
            <person name="Wang X."/>
            <person name="Wu X."/>
            <person name="Mitros T."/>
            <person name="Triplett J."/>
            <person name="Yang X."/>
            <person name="Ye C.Y."/>
            <person name="Mauro-Herrera M."/>
            <person name="Wang L."/>
            <person name="Li P."/>
            <person name="Sharma M."/>
            <person name="Sharma R."/>
            <person name="Ronald P.C."/>
            <person name="Panaud O."/>
            <person name="Kellogg E.A."/>
            <person name="Brutnell T.P."/>
            <person name="Doust A.N."/>
            <person name="Tuskan G.A."/>
            <person name="Rokhsar D."/>
            <person name="Devos K.M."/>
        </authorList>
    </citation>
    <scope>NUCLEOTIDE SEQUENCE [LARGE SCALE GENOMIC DNA]</scope>
    <source>
        <strain evidence="11">cv. Yugu1</strain>
    </source>
</reference>
<proteinExistence type="inferred from homology"/>
<dbReference type="ExpressionAtlas" id="K3XIQ8">
    <property type="expression patterns" value="baseline"/>
</dbReference>
<dbReference type="GO" id="GO:0005759">
    <property type="term" value="C:mitochondrial matrix"/>
    <property type="evidence" value="ECO:0000318"/>
    <property type="project" value="GO_Central"/>
</dbReference>
<dbReference type="GO" id="GO:0046872">
    <property type="term" value="F:metal ion binding"/>
    <property type="evidence" value="ECO:0007669"/>
    <property type="project" value="UniProtKB-KW"/>
</dbReference>
<evidence type="ECO:0000256" key="5">
    <source>
        <dbReference type="ARBA" id="ARBA00023004"/>
    </source>
</evidence>
<dbReference type="EnsemblPlants" id="KQL04633">
    <property type="protein sequence ID" value="KQL04633"/>
    <property type="gene ID" value="SETIT_001781mg"/>
</dbReference>
<keyword evidence="6" id="KW-0411">Iron-sulfur</keyword>
<keyword evidence="3" id="KW-0001">2Fe-2S</keyword>
<dbReference type="PANTHER" id="PTHR10293:SF16">
    <property type="entry name" value="GLUTAREDOXIN-RELATED PROTEIN 5, MITOCHONDRIAL"/>
    <property type="match status" value="1"/>
</dbReference>
<evidence type="ECO:0000256" key="4">
    <source>
        <dbReference type="ARBA" id="ARBA00022723"/>
    </source>
</evidence>
<dbReference type="HOGENOM" id="CLU_704767_0_0_1"/>
<dbReference type="InterPro" id="IPR033658">
    <property type="entry name" value="GRX_PICOT-like"/>
</dbReference>
<comment type="similarity">
    <text evidence="2">Belongs to the glutaredoxin family. CGFS subfamily.</text>
</comment>
<protein>
    <recommendedName>
        <fullName evidence="9">Glutaredoxin domain-containing protein</fullName>
    </recommendedName>
</protein>
<evidence type="ECO:0000259" key="9">
    <source>
        <dbReference type="Pfam" id="PF00462"/>
    </source>
</evidence>
<evidence type="ECO:0000256" key="1">
    <source>
        <dbReference type="ARBA" id="ARBA00002426"/>
    </source>
</evidence>
<organism evidence="10 11">
    <name type="scientific">Setaria italica</name>
    <name type="common">Foxtail millet</name>
    <name type="synonym">Panicum italicum</name>
    <dbReference type="NCBI Taxonomy" id="4555"/>
    <lineage>
        <taxon>Eukaryota</taxon>
        <taxon>Viridiplantae</taxon>
        <taxon>Streptophyta</taxon>
        <taxon>Embryophyta</taxon>
        <taxon>Tracheophyta</taxon>
        <taxon>Spermatophyta</taxon>
        <taxon>Magnoliopsida</taxon>
        <taxon>Liliopsida</taxon>
        <taxon>Poales</taxon>
        <taxon>Poaceae</taxon>
        <taxon>PACMAD clade</taxon>
        <taxon>Panicoideae</taxon>
        <taxon>Panicodae</taxon>
        <taxon>Paniceae</taxon>
        <taxon>Cenchrinae</taxon>
        <taxon>Setaria</taxon>
    </lineage>
</organism>
<dbReference type="Proteomes" id="UP000004995">
    <property type="component" value="Unassembled WGS sequence"/>
</dbReference>
<keyword evidence="5" id="KW-0408">Iron</keyword>
<dbReference type="InterPro" id="IPR004480">
    <property type="entry name" value="Monothiol_GRX-rel"/>
</dbReference>
<dbReference type="InterPro" id="IPR002109">
    <property type="entry name" value="Glutaredoxin"/>
</dbReference>
<feature type="compositionally biased region" description="Basic residues" evidence="8">
    <location>
        <begin position="72"/>
        <end position="81"/>
    </location>
</feature>
<feature type="region of interest" description="Disordered" evidence="8">
    <location>
        <begin position="72"/>
        <end position="91"/>
    </location>
</feature>
<dbReference type="EMBL" id="AGNK02002891">
    <property type="status" value="NOT_ANNOTATED_CDS"/>
    <property type="molecule type" value="Genomic_DNA"/>
</dbReference>
<evidence type="ECO:0000256" key="2">
    <source>
        <dbReference type="ARBA" id="ARBA00008983"/>
    </source>
</evidence>
<dbReference type="InterPro" id="IPR036249">
    <property type="entry name" value="Thioredoxin-like_sf"/>
</dbReference>
<evidence type="ECO:0000313" key="11">
    <source>
        <dbReference type="Proteomes" id="UP000004995"/>
    </source>
</evidence>
<sequence>MHHHTNPLPPMHQITYTLAQITREGDARSDTVLLHSNQFQGGLNKQRARTSRGLKRKEANRKRPLRDLITGRRSRRRRRHKTAGETSSLPLRNGGRLASEFGLLSRGLKMGRLWTQTGLLSLHSLNNWAISGSARYKENEWGNEVRLGLLRCSFFSSTSLPFSFAAVSRPRRRRPHPAPPRRRFRLGYRVTTAGESAHHHQFTTTDTMARLVSTALVRGLMRSSRASSAAAVSRPAIQQFMNYSSGLGGAPSANGDSMTTRVAADPDTHQDFQPTSKSSEMSFDDIVAQDIKEHPVLIYMKGYPDAPRCGFSALAVKVLQQYGVPISARDILSDLKLKESVKAYSNWPTFPQVFIKGEFVGGSDIILTMHQKGELKDLLGDIAPKGEQNGSS</sequence>
<accession>K3XIQ8</accession>
<dbReference type="NCBIfam" id="TIGR00365">
    <property type="entry name" value="Grx4 family monothiol glutaredoxin"/>
    <property type="match status" value="1"/>
</dbReference>
<feature type="region of interest" description="Disordered" evidence="8">
    <location>
        <begin position="248"/>
        <end position="279"/>
    </location>
</feature>
<dbReference type="Gene3D" id="3.40.30.10">
    <property type="entry name" value="Glutaredoxin"/>
    <property type="match status" value="1"/>
</dbReference>